<sequence length="313" mass="35237">MAIIEKLGLEVKVKVNGSPAAEYPDEERDVDDDAGGRITNACHHYVESIDNAEFTIHFGLTPGFKTGHGWISRSRNHGLLFSVAFDGGHTVAKTVVHQRHNPQLLQGVYDRETRTLRKFLFTPVTTVDDANKKRVATDMEVARNLGLIRISVCRVICHNRLRHHNSSHHHLKLGKHNISLAEKALKGRAVSHGTVLSAPVQSPGRGFYHVDYVDTKACPLAVFYFKYRSKEALQQELIITRPRSLSMDSDLNNISPAEIHRLARERLSQMKDGKKRNVSVKDEDDAKVIKPERPFKYVRIGGGRKAIDLTEDD</sequence>
<evidence type="ECO:0000313" key="3">
    <source>
        <dbReference type="Proteomes" id="UP001600888"/>
    </source>
</evidence>
<dbReference type="EMBL" id="JBAWTH010000010">
    <property type="protein sequence ID" value="KAL2290132.1"/>
    <property type="molecule type" value="Genomic_DNA"/>
</dbReference>
<keyword evidence="3" id="KW-1185">Reference proteome</keyword>
<evidence type="ECO:0000313" key="2">
    <source>
        <dbReference type="EMBL" id="KAL2290132.1"/>
    </source>
</evidence>
<comment type="caution">
    <text evidence="2">The sequence shown here is derived from an EMBL/GenBank/DDBJ whole genome shotgun (WGS) entry which is preliminary data.</text>
</comment>
<organism evidence="2 3">
    <name type="scientific">Diaporthe vaccinii</name>
    <dbReference type="NCBI Taxonomy" id="105482"/>
    <lineage>
        <taxon>Eukaryota</taxon>
        <taxon>Fungi</taxon>
        <taxon>Dikarya</taxon>
        <taxon>Ascomycota</taxon>
        <taxon>Pezizomycotina</taxon>
        <taxon>Sordariomycetes</taxon>
        <taxon>Sordariomycetidae</taxon>
        <taxon>Diaporthales</taxon>
        <taxon>Diaporthaceae</taxon>
        <taxon>Diaporthe</taxon>
        <taxon>Diaporthe eres species complex</taxon>
    </lineage>
</organism>
<reference evidence="2 3" key="1">
    <citation type="submission" date="2024-03" db="EMBL/GenBank/DDBJ databases">
        <title>A high-quality draft genome sequence of Diaporthe vaccinii, a causative agent of upright dieback and viscid rot disease in cranberry plants.</title>
        <authorList>
            <person name="Sarrasin M."/>
            <person name="Lang B.F."/>
            <person name="Burger G."/>
        </authorList>
    </citation>
    <scope>NUCLEOTIDE SEQUENCE [LARGE SCALE GENOMIC DNA]</scope>
    <source>
        <strain evidence="2 3">IS7</strain>
    </source>
</reference>
<dbReference type="Proteomes" id="UP001600888">
    <property type="component" value="Unassembled WGS sequence"/>
</dbReference>
<accession>A0ABR4F603</accession>
<dbReference type="PANTHER" id="PTHR36223">
    <property type="entry name" value="BETA-LACTAMASE-TYPE TRANSPEPTIDASE FOLD DOMAIN CONTAINING PROTEIN"/>
    <property type="match status" value="1"/>
</dbReference>
<name>A0ABR4F603_9PEZI</name>
<feature type="domain" description="DUF7918" evidence="1">
    <location>
        <begin position="8"/>
        <end position="241"/>
    </location>
</feature>
<dbReference type="InterPro" id="IPR057678">
    <property type="entry name" value="DUF7918"/>
</dbReference>
<evidence type="ECO:0000259" key="1">
    <source>
        <dbReference type="Pfam" id="PF25534"/>
    </source>
</evidence>
<gene>
    <name evidence="2" type="ORF">FJTKL_00623</name>
</gene>
<dbReference type="Pfam" id="PF25534">
    <property type="entry name" value="DUF7918"/>
    <property type="match status" value="1"/>
</dbReference>
<protein>
    <recommendedName>
        <fullName evidence="1">DUF7918 domain-containing protein</fullName>
    </recommendedName>
</protein>
<proteinExistence type="predicted"/>
<dbReference type="PANTHER" id="PTHR36223:SF1">
    <property type="entry name" value="TRANSCRIPTION ELONGATION FACTOR EAF N-TERMINAL DOMAIN-CONTAINING PROTEIN"/>
    <property type="match status" value="1"/>
</dbReference>